<dbReference type="OrthoDB" id="7592443at2"/>
<comment type="caution">
    <text evidence="3">The sequence shown here is derived from an EMBL/GenBank/DDBJ whole genome shotgun (WGS) entry which is preliminary data.</text>
</comment>
<evidence type="ECO:0000313" key="4">
    <source>
        <dbReference type="Proteomes" id="UP000050471"/>
    </source>
</evidence>
<evidence type="ECO:0000259" key="2">
    <source>
        <dbReference type="Pfam" id="PF00266"/>
    </source>
</evidence>
<proteinExistence type="predicted"/>
<dbReference type="SUPFAM" id="SSF53383">
    <property type="entry name" value="PLP-dependent transferases"/>
    <property type="match status" value="1"/>
</dbReference>
<reference evidence="3 4" key="1">
    <citation type="submission" date="2015-09" db="EMBL/GenBank/DDBJ databases">
        <title>Draft genome sequence of Aliiroseovarius crassostreae CV919-312TSm, the causative agent of Roseovarius Oyster Disease (formerly Juvenile Oyster Disease).</title>
        <authorList>
            <person name="Kessner L."/>
            <person name="Spinard E."/>
            <person name="Nelson D."/>
        </authorList>
    </citation>
    <scope>NUCLEOTIDE SEQUENCE [LARGE SCALE GENOMIC DNA]</scope>
    <source>
        <strain evidence="3 4">CV919-312</strain>
    </source>
</reference>
<dbReference type="InterPro" id="IPR015424">
    <property type="entry name" value="PyrdxlP-dep_Trfase"/>
</dbReference>
<accession>A0A0N8IB66</accession>
<dbReference type="STRING" id="154981.AKJ29_08310"/>
<dbReference type="Gene3D" id="3.90.1150.10">
    <property type="entry name" value="Aspartate Aminotransferase, domain 1"/>
    <property type="match status" value="1"/>
</dbReference>
<keyword evidence="1" id="KW-0663">Pyridoxal phosphate</keyword>
<dbReference type="Proteomes" id="UP000050471">
    <property type="component" value="Unassembled WGS sequence"/>
</dbReference>
<protein>
    <recommendedName>
        <fullName evidence="2">Aminotransferase class V domain-containing protein</fullName>
    </recommendedName>
</protein>
<feature type="domain" description="Aminotransferase class V" evidence="2">
    <location>
        <begin position="1"/>
        <end position="98"/>
    </location>
</feature>
<keyword evidence="4" id="KW-1185">Reference proteome</keyword>
<dbReference type="InterPro" id="IPR015422">
    <property type="entry name" value="PyrdxlP-dep_Trfase_small"/>
</dbReference>
<dbReference type="EMBL" id="LKBA01000019">
    <property type="protein sequence ID" value="KPN62251.1"/>
    <property type="molecule type" value="Genomic_DNA"/>
</dbReference>
<dbReference type="InterPro" id="IPR000192">
    <property type="entry name" value="Aminotrans_V_dom"/>
</dbReference>
<gene>
    <name evidence="3" type="ORF">AKJ29_08310</name>
</gene>
<organism evidence="3 4">
    <name type="scientific">Aliiroseovarius crassostreae</name>
    <dbReference type="NCBI Taxonomy" id="154981"/>
    <lineage>
        <taxon>Bacteria</taxon>
        <taxon>Pseudomonadati</taxon>
        <taxon>Pseudomonadota</taxon>
        <taxon>Alphaproteobacteria</taxon>
        <taxon>Rhodobacterales</taxon>
        <taxon>Paracoccaceae</taxon>
        <taxon>Aliiroseovarius</taxon>
    </lineage>
</organism>
<name>A0A0N8IB66_9RHOB</name>
<dbReference type="AlphaFoldDB" id="A0A0N8IB66"/>
<dbReference type="PANTHER" id="PTHR43586">
    <property type="entry name" value="CYSTEINE DESULFURASE"/>
    <property type="match status" value="1"/>
</dbReference>
<sequence>MRAHEVKLLQPLLDYAKAKNSVRLLGPDQAKARAPTVALASQIAGEDLARWLAPLGIMAGGGDFYAVRALAAQGVDPSHGGLRVSFTHYTSEEEVTKLIEALDQVL</sequence>
<evidence type="ECO:0000313" key="3">
    <source>
        <dbReference type="EMBL" id="KPN62251.1"/>
    </source>
</evidence>
<dbReference type="Pfam" id="PF00266">
    <property type="entry name" value="Aminotran_5"/>
    <property type="match status" value="1"/>
</dbReference>
<dbReference type="PANTHER" id="PTHR43586:SF21">
    <property type="entry name" value="PYRIDOXAL PHOSPHATE (PLP)-DEPENDENT ASPARTATE AMINOTRANSFERASE SUPERFAMILY"/>
    <property type="match status" value="1"/>
</dbReference>
<evidence type="ECO:0000256" key="1">
    <source>
        <dbReference type="ARBA" id="ARBA00022898"/>
    </source>
</evidence>